<proteinExistence type="predicted"/>
<feature type="domain" description="Pyridoxamine 5'-phosphate oxidase N-terminal" evidence="2">
    <location>
        <begin position="6"/>
        <end position="127"/>
    </location>
</feature>
<dbReference type="Proteomes" id="UP000182740">
    <property type="component" value="Unassembled WGS sequence"/>
</dbReference>
<reference evidence="4" key="1">
    <citation type="submission" date="2016-11" db="EMBL/GenBank/DDBJ databases">
        <authorList>
            <person name="Varghese N."/>
            <person name="Submissions S."/>
        </authorList>
    </citation>
    <scope>NUCLEOTIDE SEQUENCE [LARGE SCALE GENOMIC DNA]</scope>
    <source>
        <strain evidence="4">DSM 44671</strain>
    </source>
</reference>
<evidence type="ECO:0000313" key="3">
    <source>
        <dbReference type="EMBL" id="SFW59938.1"/>
    </source>
</evidence>
<dbReference type="InterPro" id="IPR011576">
    <property type="entry name" value="Pyridox_Oxase_N"/>
</dbReference>
<dbReference type="Gene3D" id="2.30.110.10">
    <property type="entry name" value="Electron Transport, Fmn-binding Protein, Chain A"/>
    <property type="match status" value="1"/>
</dbReference>
<evidence type="ECO:0000256" key="1">
    <source>
        <dbReference type="ARBA" id="ARBA00023002"/>
    </source>
</evidence>
<sequence length="131" mass="14519">MSVTFNDATKALLDGKNFPVVATTNADGSPQSSVVWARRDGDTVVFATVQGRRKERNLRRDPRVSVSVFDMADPENYVEIRGRAEISVEGGRELIDELSRKYVGEDFPPEPPEVVRVLVRVVPEHVTGHSA</sequence>
<dbReference type="NCBIfam" id="TIGR03618">
    <property type="entry name" value="Rv1155_F420"/>
    <property type="match status" value="1"/>
</dbReference>
<dbReference type="PANTHER" id="PTHR35176:SF6">
    <property type="entry name" value="HEME OXYGENASE HI_0854-RELATED"/>
    <property type="match status" value="1"/>
</dbReference>
<dbReference type="Pfam" id="PF01243">
    <property type="entry name" value="PNPOx_N"/>
    <property type="match status" value="1"/>
</dbReference>
<organism evidence="3 4">
    <name type="scientific">Amycolatopsis australiensis</name>
    <dbReference type="NCBI Taxonomy" id="546364"/>
    <lineage>
        <taxon>Bacteria</taxon>
        <taxon>Bacillati</taxon>
        <taxon>Actinomycetota</taxon>
        <taxon>Actinomycetes</taxon>
        <taxon>Pseudonocardiales</taxon>
        <taxon>Pseudonocardiaceae</taxon>
        <taxon>Amycolatopsis</taxon>
    </lineage>
</organism>
<accession>A0A1K1QJ35</accession>
<gene>
    <name evidence="3" type="ORF">SAMN04489730_1875</name>
</gene>
<dbReference type="STRING" id="546364.SAMN04489730_1875"/>
<dbReference type="OrthoDB" id="162914at2"/>
<dbReference type="GO" id="GO:0070967">
    <property type="term" value="F:coenzyme F420 binding"/>
    <property type="evidence" value="ECO:0007669"/>
    <property type="project" value="TreeGrafter"/>
</dbReference>
<evidence type="ECO:0000259" key="2">
    <source>
        <dbReference type="Pfam" id="PF01243"/>
    </source>
</evidence>
<name>A0A1K1QJ35_9PSEU</name>
<protein>
    <submittedName>
        <fullName evidence="3">PPOX class probable F420-dependent enzyme</fullName>
    </submittedName>
</protein>
<dbReference type="InterPro" id="IPR012349">
    <property type="entry name" value="Split_barrel_FMN-bd"/>
</dbReference>
<keyword evidence="4" id="KW-1185">Reference proteome</keyword>
<evidence type="ECO:0000313" key="4">
    <source>
        <dbReference type="Proteomes" id="UP000182740"/>
    </source>
</evidence>
<dbReference type="GO" id="GO:0016627">
    <property type="term" value="F:oxidoreductase activity, acting on the CH-CH group of donors"/>
    <property type="evidence" value="ECO:0007669"/>
    <property type="project" value="TreeGrafter"/>
</dbReference>
<dbReference type="SUPFAM" id="SSF50475">
    <property type="entry name" value="FMN-binding split barrel"/>
    <property type="match status" value="1"/>
</dbReference>
<dbReference type="RefSeq" id="WP_072475879.1">
    <property type="nucleotide sequence ID" value="NZ_FPJG01000006.1"/>
</dbReference>
<dbReference type="AlphaFoldDB" id="A0A1K1QJ35"/>
<dbReference type="InterPro" id="IPR052019">
    <property type="entry name" value="F420H2_bilvrd_red/Heme_oxyg"/>
</dbReference>
<keyword evidence="1" id="KW-0560">Oxidoreductase</keyword>
<dbReference type="PANTHER" id="PTHR35176">
    <property type="entry name" value="HEME OXYGENASE HI_0854-RELATED"/>
    <property type="match status" value="1"/>
</dbReference>
<dbReference type="GO" id="GO:0005829">
    <property type="term" value="C:cytosol"/>
    <property type="evidence" value="ECO:0007669"/>
    <property type="project" value="TreeGrafter"/>
</dbReference>
<dbReference type="EMBL" id="FPJG01000006">
    <property type="protein sequence ID" value="SFW59938.1"/>
    <property type="molecule type" value="Genomic_DNA"/>
</dbReference>
<dbReference type="InterPro" id="IPR019920">
    <property type="entry name" value="F420-binding_dom_put"/>
</dbReference>